<feature type="compositionally biased region" description="Low complexity" evidence="1">
    <location>
        <begin position="698"/>
        <end position="707"/>
    </location>
</feature>
<feature type="region of interest" description="Disordered" evidence="1">
    <location>
        <begin position="393"/>
        <end position="1071"/>
    </location>
</feature>
<feature type="domain" description="VWFA" evidence="3">
    <location>
        <begin position="46"/>
        <end position="180"/>
    </location>
</feature>
<sequence length="1145" mass="116982">MLFPLTLLCASVAAATTLKNPHANLQKRDDTVCTDLSVSSNDGDRKVAIVMDSSGSMAYNDPYDLRVKAGRALNEFLISSREASGGQKADQVTVIDFDDAAYLDYPLGDPASANSSFDNVDATGGTYIASGVNMAIAQLTGGGGGTDKRSAIVVFTDGEDYNPDELVDAINNATAAGIRVSFGFLDTSASSQPPGVLSAVRNSRGVYATITVAAGSQNFINYVLLNGLTYNDNPQGYDSQLLAGLAETHFVSGSDTVTLKYSAQKGERVNFTVTSISAGFLDVVAVMAGKELNATNTTYSYSVIDVTAPGSGELDLKITAKAAPKDSMFSVITNSNVPFKNCTVGVTGGGGGGLSAGGKAGVGVGVTAALLGLGGLGGYFAYKHFMGGGGGGNAAPPSGGESNTFQFGGDTGGEKMMGHTNVYPVDPMSHGLPPGDGGQGMMSQGPPNGTHPMSGPPGPQSLAPPVGQGGVPPTTAPMGSPPTSGMPPTGAPPTSGIPPTGAPAVPGSQPMAFVPPLVPPNALNQNNTAPKEKGPGAPQSQTGPMAQQGAGQYQTMKDFQPDNFGQHMAPGQQPMGPSGTQPMSTGSSANQGFSGPPAPQSQGPFGYGPDAHTMAPGVPSPMGQGMPPAPGSQMPFGYGADGTMNSASPGLPSPMSPMSPGVPLHGSDSQIPLGHGGQSIVPSSHTPSGTGGYPPAPSSQAMPAPGSQMPFGNGADGNMNTMSPGSPSPMSPGGPPPAPGSQMPFGQVGESVPMSQHPTGTDNYPPAPGSQATPAPGSQFAAGPESMQHHSGPNTYQNPMGQSNPGHVPGNNYQSFAQPGQGMPMSGGEGYTHPMGGPDGQHAVPNPMGMDPNSNYPGSGQLMSGADGYNHTMQSHMSPDNYHQNGTMSNSYHQSGQPMSPDSHHQYGSSPSPQGTGSSPSGPTSTAPTGNPMTPQGTGTNPSGGELYHPHPDGADPPPNPSSQSHPDPSSQSHPDPSSQSHPDPSSQPTHPSGADMSHQSPDWTDYHDPDSCSCSEGPGPDSDSEGIPPSNPNNNADSNPGFYMPGAPFRSPDKKPRGEGNKTKHRHKRRRFPRLARGRVDKHHHHAWTGRDRECEDGECVFNLANHGCDGRECGCKCRDGECEVYKRKLRERRQRDGGLMGGC</sequence>
<gene>
    <name evidence="4" type="ORF">NKR19_g7276</name>
</gene>
<comment type="caution">
    <text evidence="4">The sequence shown here is derived from an EMBL/GenBank/DDBJ whole genome shotgun (WGS) entry which is preliminary data.</text>
</comment>
<feature type="compositionally biased region" description="Low complexity" evidence="1">
    <location>
        <begin position="908"/>
        <end position="930"/>
    </location>
</feature>
<name>A0AA38RWH8_9PEZI</name>
<feature type="compositionally biased region" description="Low complexity" evidence="1">
    <location>
        <begin position="463"/>
        <end position="494"/>
    </location>
</feature>
<dbReference type="InterPro" id="IPR002035">
    <property type="entry name" value="VWF_A"/>
</dbReference>
<dbReference type="AlphaFoldDB" id="A0AA38RWH8"/>
<keyword evidence="5" id="KW-1185">Reference proteome</keyword>
<dbReference type="InterPro" id="IPR036465">
    <property type="entry name" value="vWFA_dom_sf"/>
</dbReference>
<feature type="compositionally biased region" description="Low complexity" evidence="1">
    <location>
        <begin position="962"/>
        <end position="993"/>
    </location>
</feature>
<feature type="compositionally biased region" description="Polar residues" evidence="1">
    <location>
        <begin position="789"/>
        <end position="818"/>
    </location>
</feature>
<dbReference type="Proteomes" id="UP001174691">
    <property type="component" value="Unassembled WGS sequence"/>
</dbReference>
<evidence type="ECO:0000313" key="5">
    <source>
        <dbReference type="Proteomes" id="UP001174691"/>
    </source>
</evidence>
<evidence type="ECO:0000259" key="3">
    <source>
        <dbReference type="PROSITE" id="PS50234"/>
    </source>
</evidence>
<keyword evidence="2" id="KW-0732">Signal</keyword>
<reference evidence="4" key="1">
    <citation type="submission" date="2022-07" db="EMBL/GenBank/DDBJ databases">
        <title>Fungi with potential for degradation of polypropylene.</title>
        <authorList>
            <person name="Gostincar C."/>
        </authorList>
    </citation>
    <scope>NUCLEOTIDE SEQUENCE</scope>
    <source>
        <strain evidence="4">EXF-13287</strain>
    </source>
</reference>
<feature type="chain" id="PRO_5041462824" evidence="2">
    <location>
        <begin position="16"/>
        <end position="1145"/>
    </location>
</feature>
<feature type="compositionally biased region" description="Polar residues" evidence="1">
    <location>
        <begin position="753"/>
        <end position="762"/>
    </location>
</feature>
<dbReference type="Gene3D" id="3.40.50.410">
    <property type="entry name" value="von Willebrand factor, type A domain"/>
    <property type="match status" value="1"/>
</dbReference>
<evidence type="ECO:0000256" key="2">
    <source>
        <dbReference type="SAM" id="SignalP"/>
    </source>
</evidence>
<dbReference type="Pfam" id="PF13519">
    <property type="entry name" value="VWA_2"/>
    <property type="match status" value="1"/>
</dbReference>
<feature type="compositionally biased region" description="Polar residues" evidence="1">
    <location>
        <begin position="931"/>
        <end position="943"/>
    </location>
</feature>
<feature type="compositionally biased region" description="Polar residues" evidence="1">
    <location>
        <begin position="852"/>
        <end position="862"/>
    </location>
</feature>
<dbReference type="PROSITE" id="PS50234">
    <property type="entry name" value="VWFA"/>
    <property type="match status" value="1"/>
</dbReference>
<dbReference type="SUPFAM" id="SSF53300">
    <property type="entry name" value="vWA-like"/>
    <property type="match status" value="1"/>
</dbReference>
<feature type="compositionally biased region" description="Polar residues" evidence="1">
    <location>
        <begin position="538"/>
        <end position="557"/>
    </location>
</feature>
<feature type="compositionally biased region" description="Polar residues" evidence="1">
    <location>
        <begin position="871"/>
        <end position="900"/>
    </location>
</feature>
<dbReference type="SMART" id="SM00327">
    <property type="entry name" value="VWA"/>
    <property type="match status" value="1"/>
</dbReference>
<evidence type="ECO:0000313" key="4">
    <source>
        <dbReference type="EMBL" id="KAJ9142276.1"/>
    </source>
</evidence>
<feature type="compositionally biased region" description="Basic and acidic residues" evidence="1">
    <location>
        <begin position="1052"/>
        <end position="1063"/>
    </location>
</feature>
<evidence type="ECO:0000256" key="1">
    <source>
        <dbReference type="SAM" id="MobiDB-lite"/>
    </source>
</evidence>
<dbReference type="EMBL" id="JANBVN010000124">
    <property type="protein sequence ID" value="KAJ9142276.1"/>
    <property type="molecule type" value="Genomic_DNA"/>
</dbReference>
<feature type="signal peptide" evidence="2">
    <location>
        <begin position="1"/>
        <end position="15"/>
    </location>
</feature>
<proteinExistence type="predicted"/>
<protein>
    <submittedName>
        <fullName evidence="4">VWA-like protein</fullName>
    </submittedName>
</protein>
<feature type="compositionally biased region" description="Pro residues" evidence="1">
    <location>
        <begin position="726"/>
        <end position="739"/>
    </location>
</feature>
<feature type="compositionally biased region" description="Polar residues" evidence="1">
    <location>
        <begin position="578"/>
        <end position="593"/>
    </location>
</feature>
<dbReference type="CDD" id="cd00198">
    <property type="entry name" value="vWFA"/>
    <property type="match status" value="1"/>
</dbReference>
<accession>A0AA38RWH8</accession>
<organism evidence="4 5">
    <name type="scientific">Coniochaeta hoffmannii</name>
    <dbReference type="NCBI Taxonomy" id="91930"/>
    <lineage>
        <taxon>Eukaryota</taxon>
        <taxon>Fungi</taxon>
        <taxon>Dikarya</taxon>
        <taxon>Ascomycota</taxon>
        <taxon>Pezizomycotina</taxon>
        <taxon>Sordariomycetes</taxon>
        <taxon>Sordariomycetidae</taxon>
        <taxon>Coniochaetales</taxon>
        <taxon>Coniochaetaceae</taxon>
        <taxon>Coniochaeta</taxon>
    </lineage>
</organism>